<dbReference type="AlphaFoldDB" id="A0A3P6PZE5"/>
<dbReference type="Pfam" id="PF00704">
    <property type="entry name" value="Glyco_hydro_18"/>
    <property type="match status" value="1"/>
</dbReference>
<feature type="domain" description="Chitinase II/V-like catalytic" evidence="1">
    <location>
        <begin position="114"/>
        <end position="364"/>
    </location>
</feature>
<dbReference type="GO" id="GO:0005975">
    <property type="term" value="P:carbohydrate metabolic process"/>
    <property type="evidence" value="ECO:0007669"/>
    <property type="project" value="InterPro"/>
</dbReference>
<dbReference type="SMART" id="SM00636">
    <property type="entry name" value="Glyco_18"/>
    <property type="match status" value="1"/>
</dbReference>
<accession>A0A3P6PZE5</accession>
<dbReference type="InterPro" id="IPR011583">
    <property type="entry name" value="Chitinase_II/V-like_cat"/>
</dbReference>
<dbReference type="GO" id="GO:0004568">
    <property type="term" value="F:chitinase activity"/>
    <property type="evidence" value="ECO:0007669"/>
    <property type="project" value="TreeGrafter"/>
</dbReference>
<keyword evidence="3" id="KW-1185">Reference proteome</keyword>
<dbReference type="SUPFAM" id="SSF51445">
    <property type="entry name" value="(Trans)glycosidases"/>
    <property type="match status" value="1"/>
</dbReference>
<dbReference type="GO" id="GO:0008061">
    <property type="term" value="F:chitin binding"/>
    <property type="evidence" value="ECO:0007669"/>
    <property type="project" value="InterPro"/>
</dbReference>
<dbReference type="Gene3D" id="3.20.20.80">
    <property type="entry name" value="Glycosidases"/>
    <property type="match status" value="1"/>
</dbReference>
<evidence type="ECO:0000259" key="1">
    <source>
        <dbReference type="SMART" id="SM00636"/>
    </source>
</evidence>
<dbReference type="GO" id="GO:0005576">
    <property type="term" value="C:extracellular region"/>
    <property type="evidence" value="ECO:0007669"/>
    <property type="project" value="TreeGrafter"/>
</dbReference>
<dbReference type="GO" id="GO:0006032">
    <property type="term" value="P:chitin catabolic process"/>
    <property type="evidence" value="ECO:0007669"/>
    <property type="project" value="TreeGrafter"/>
</dbReference>
<dbReference type="InterPro" id="IPR017853">
    <property type="entry name" value="GH"/>
</dbReference>
<proteinExistence type="predicted"/>
<evidence type="ECO:0000313" key="3">
    <source>
        <dbReference type="Proteomes" id="UP000271889"/>
    </source>
</evidence>
<dbReference type="PANTHER" id="PTHR11177">
    <property type="entry name" value="CHITINASE"/>
    <property type="match status" value="1"/>
</dbReference>
<dbReference type="InterPro" id="IPR001223">
    <property type="entry name" value="Glyco_hydro18_cat"/>
</dbReference>
<reference evidence="2 3" key="1">
    <citation type="submission" date="2018-11" db="EMBL/GenBank/DDBJ databases">
        <authorList>
            <consortium name="Pathogen Informatics"/>
        </authorList>
    </citation>
    <scope>NUCLEOTIDE SEQUENCE [LARGE SCALE GENOMIC DNA]</scope>
</reference>
<dbReference type="Proteomes" id="UP000271889">
    <property type="component" value="Unassembled WGS sequence"/>
</dbReference>
<dbReference type="OrthoDB" id="5873810at2759"/>
<dbReference type="InterPro" id="IPR050314">
    <property type="entry name" value="Glycosyl_Hydrlase_18"/>
</dbReference>
<sequence length="407" mass="44808">SSHFLLLNQVRDPRTTVHGEVAVQTGVRRSLQDVCQSPLASAVTESRNTWTTVNIPKEQSLGRKVCKGLGGIGLSSLQIDDPKGKCGAGPYPSHSLVLLKCRNRDYHRLPSAQCTRLCYLDESAEDFNPQLLEPHWCSHIVRRNRAAAARNCYIACVKAKNSLPQTVRAMNVSGVDISWTREPLDSIMDTTYLSQFLTDLRTVLPRVNKTNCKSALSFEFPCRTAEFVILQTHRLHSPNLPTTGHHSAMFSAPGLTDNRMTVESFVRDWVSRGVTSGPAGQILGLPTAKGSTSIEPMSQTEVGLKSENNATEWMSHWLNGISAPVLMRGTDFVAYDNEKSARIKATWSSSNNLAGMAIHGLPYDNPEGECPDRAFPILQSIVDAQVSRLAARFDNNCSMTKAIARID</sequence>
<dbReference type="PANTHER" id="PTHR11177:SF401">
    <property type="entry name" value="CHITINASE-LIKE PROTEIN C25A8.4"/>
    <property type="match status" value="1"/>
</dbReference>
<feature type="non-terminal residue" evidence="2">
    <location>
        <position position="1"/>
    </location>
</feature>
<protein>
    <recommendedName>
        <fullName evidence="1">Chitinase II/V-like catalytic domain-containing protein</fullName>
    </recommendedName>
</protein>
<evidence type="ECO:0000313" key="2">
    <source>
        <dbReference type="EMBL" id="VDK44816.1"/>
    </source>
</evidence>
<gene>
    <name evidence="2" type="ORF">CGOC_LOCUS396</name>
</gene>
<organism evidence="2 3">
    <name type="scientific">Cylicostephanus goldi</name>
    <name type="common">Nematode worm</name>
    <dbReference type="NCBI Taxonomy" id="71465"/>
    <lineage>
        <taxon>Eukaryota</taxon>
        <taxon>Metazoa</taxon>
        <taxon>Ecdysozoa</taxon>
        <taxon>Nematoda</taxon>
        <taxon>Chromadorea</taxon>
        <taxon>Rhabditida</taxon>
        <taxon>Rhabditina</taxon>
        <taxon>Rhabditomorpha</taxon>
        <taxon>Strongyloidea</taxon>
        <taxon>Strongylidae</taxon>
        <taxon>Cylicostephanus</taxon>
    </lineage>
</organism>
<name>A0A3P6PZE5_CYLGO</name>
<dbReference type="EMBL" id="UYRV01000528">
    <property type="protein sequence ID" value="VDK44816.1"/>
    <property type="molecule type" value="Genomic_DNA"/>
</dbReference>